<sequence>MDRLLKAARTSGSLNLSNRSLSEVPGEVYRSLDAVGEGEKWWEAVELQKLILAHNNIAVLKEDLKNLSLLSVLNISHNKLSHLPASIGELTLLKSLDVSFNSVVSIPEEIGSESSLVK</sequence>
<dbReference type="Pfam" id="PF13855">
    <property type="entry name" value="LRR_8"/>
    <property type="match status" value="1"/>
</dbReference>
<organism evidence="3 4">
    <name type="scientific">Cinnamomum micranthum f. kanehirae</name>
    <dbReference type="NCBI Taxonomy" id="337451"/>
    <lineage>
        <taxon>Eukaryota</taxon>
        <taxon>Viridiplantae</taxon>
        <taxon>Streptophyta</taxon>
        <taxon>Embryophyta</taxon>
        <taxon>Tracheophyta</taxon>
        <taxon>Spermatophyta</taxon>
        <taxon>Magnoliopsida</taxon>
        <taxon>Magnoliidae</taxon>
        <taxon>Laurales</taxon>
        <taxon>Lauraceae</taxon>
        <taxon>Cinnamomum</taxon>
    </lineage>
</organism>
<dbReference type="PANTHER" id="PTHR48051">
    <property type="match status" value="1"/>
</dbReference>
<dbReference type="EMBL" id="QPKB01000012">
    <property type="protein sequence ID" value="RWR97249.1"/>
    <property type="molecule type" value="Genomic_DNA"/>
</dbReference>
<gene>
    <name evidence="3" type="ORF">CKAN_02667100</name>
</gene>
<evidence type="ECO:0000256" key="1">
    <source>
        <dbReference type="ARBA" id="ARBA00022614"/>
    </source>
</evidence>
<evidence type="ECO:0000256" key="2">
    <source>
        <dbReference type="ARBA" id="ARBA00022737"/>
    </source>
</evidence>
<dbReference type="SUPFAM" id="SSF52058">
    <property type="entry name" value="L domain-like"/>
    <property type="match status" value="1"/>
</dbReference>
<dbReference type="InterPro" id="IPR032675">
    <property type="entry name" value="LRR_dom_sf"/>
</dbReference>
<dbReference type="InterPro" id="IPR001611">
    <property type="entry name" value="Leu-rich_rpt"/>
</dbReference>
<reference evidence="3 4" key="1">
    <citation type="journal article" date="2019" name="Nat. Plants">
        <title>Stout camphor tree genome fills gaps in understanding of flowering plant genome evolution.</title>
        <authorList>
            <person name="Chaw S.M."/>
            <person name="Liu Y.C."/>
            <person name="Wu Y.W."/>
            <person name="Wang H.Y."/>
            <person name="Lin C.I."/>
            <person name="Wu C.S."/>
            <person name="Ke H.M."/>
            <person name="Chang L.Y."/>
            <person name="Hsu C.Y."/>
            <person name="Yang H.T."/>
            <person name="Sudianto E."/>
            <person name="Hsu M.H."/>
            <person name="Wu K.P."/>
            <person name="Wang L.N."/>
            <person name="Leebens-Mack J.H."/>
            <person name="Tsai I.J."/>
        </authorList>
    </citation>
    <scope>NUCLEOTIDE SEQUENCE [LARGE SCALE GENOMIC DNA]</scope>
    <source>
        <strain evidence="4">cv. Chaw 1501</strain>
        <tissue evidence="3">Young leaves</tissue>
    </source>
</reference>
<evidence type="ECO:0000313" key="4">
    <source>
        <dbReference type="Proteomes" id="UP000283530"/>
    </source>
</evidence>
<keyword evidence="4" id="KW-1185">Reference proteome</keyword>
<evidence type="ECO:0000313" key="3">
    <source>
        <dbReference type="EMBL" id="RWR97249.1"/>
    </source>
</evidence>
<dbReference type="GO" id="GO:0005737">
    <property type="term" value="C:cytoplasm"/>
    <property type="evidence" value="ECO:0007669"/>
    <property type="project" value="TreeGrafter"/>
</dbReference>
<proteinExistence type="predicted"/>
<dbReference type="SMART" id="SM00369">
    <property type="entry name" value="LRR_TYP"/>
    <property type="match status" value="2"/>
</dbReference>
<dbReference type="PANTHER" id="PTHR48051:SF1">
    <property type="entry name" value="RAS SUPPRESSOR PROTEIN 1"/>
    <property type="match status" value="1"/>
</dbReference>
<dbReference type="Gene3D" id="3.80.10.10">
    <property type="entry name" value="Ribonuclease Inhibitor"/>
    <property type="match status" value="1"/>
</dbReference>
<dbReference type="AlphaFoldDB" id="A0A443Q2N0"/>
<name>A0A443Q2N0_9MAGN</name>
<keyword evidence="1" id="KW-0433">Leucine-rich repeat</keyword>
<dbReference type="Proteomes" id="UP000283530">
    <property type="component" value="Unassembled WGS sequence"/>
</dbReference>
<dbReference type="STRING" id="337451.A0A443Q2N0"/>
<comment type="caution">
    <text evidence="3">The sequence shown here is derived from an EMBL/GenBank/DDBJ whole genome shotgun (WGS) entry which is preliminary data.</text>
</comment>
<protein>
    <submittedName>
        <fullName evidence="3">Plant intracellular Ras-group-related LRR protein 6 isoform X1</fullName>
    </submittedName>
</protein>
<keyword evidence="2" id="KW-0677">Repeat</keyword>
<accession>A0A443Q2N0</accession>
<dbReference type="InterPro" id="IPR050216">
    <property type="entry name" value="LRR_domain-containing"/>
</dbReference>
<dbReference type="InterPro" id="IPR003591">
    <property type="entry name" value="Leu-rich_rpt_typical-subtyp"/>
</dbReference>
<dbReference type="OrthoDB" id="660555at2759"/>